<dbReference type="EMBL" id="PFAK01000019">
    <property type="protein sequence ID" value="PIR96418.1"/>
    <property type="molecule type" value="Genomic_DNA"/>
</dbReference>
<evidence type="ECO:0000313" key="2">
    <source>
        <dbReference type="Proteomes" id="UP000230922"/>
    </source>
</evidence>
<name>A0A2H0VBC6_9BACT</name>
<evidence type="ECO:0000313" key="1">
    <source>
        <dbReference type="EMBL" id="PIR96418.1"/>
    </source>
</evidence>
<comment type="caution">
    <text evidence="1">The sequence shown here is derived from an EMBL/GenBank/DDBJ whole genome shotgun (WGS) entry which is preliminary data.</text>
</comment>
<gene>
    <name evidence="1" type="ORF">COT92_01280</name>
</gene>
<sequence>MKHIARQYAGSTPLTAASPFPFRVKRNAIEESLILISKDGQGISPLPRPLCQRAGSVEMKDNLR</sequence>
<dbReference type="Proteomes" id="UP000230922">
    <property type="component" value="Unassembled WGS sequence"/>
</dbReference>
<organism evidence="1 2">
    <name type="scientific">Candidatus Doudnabacteria bacterium CG10_big_fil_rev_8_21_14_0_10_42_18</name>
    <dbReference type="NCBI Taxonomy" id="1974552"/>
    <lineage>
        <taxon>Bacteria</taxon>
        <taxon>Candidatus Doudnaibacteriota</taxon>
    </lineage>
</organism>
<reference evidence="2" key="1">
    <citation type="submission" date="2017-09" db="EMBL/GenBank/DDBJ databases">
        <title>Depth-based differentiation of microbial function through sediment-hosted aquifers and enrichment of novel symbionts in the deep terrestrial subsurface.</title>
        <authorList>
            <person name="Probst A.J."/>
            <person name="Ladd B."/>
            <person name="Jarett J.K."/>
            <person name="Geller-Mcgrath D.E."/>
            <person name="Sieber C.M.K."/>
            <person name="Emerson J.B."/>
            <person name="Anantharaman K."/>
            <person name="Thomas B.C."/>
            <person name="Malmstrom R."/>
            <person name="Stieglmeier M."/>
            <person name="Klingl A."/>
            <person name="Woyke T."/>
            <person name="Ryan C.M."/>
            <person name="Banfield J.F."/>
        </authorList>
    </citation>
    <scope>NUCLEOTIDE SEQUENCE [LARGE SCALE GENOMIC DNA]</scope>
</reference>
<protein>
    <submittedName>
        <fullName evidence="1">Uncharacterized protein</fullName>
    </submittedName>
</protein>
<accession>A0A2H0VBC6</accession>
<dbReference type="AlphaFoldDB" id="A0A2H0VBC6"/>
<proteinExistence type="predicted"/>